<comment type="caution">
    <text evidence="10">The sequence shown here is derived from an EMBL/GenBank/DDBJ whole genome shotgun (WGS) entry which is preliminary data.</text>
</comment>
<comment type="subcellular location">
    <subcellularLocation>
        <location evidence="1 8">Cell membrane</location>
        <topology evidence="1 8">Multi-pass membrane protein</topology>
    </subcellularLocation>
</comment>
<feature type="transmembrane region" description="Helical" evidence="9">
    <location>
        <begin position="62"/>
        <end position="79"/>
    </location>
</feature>
<proteinExistence type="inferred from homology"/>
<dbReference type="PANTHER" id="PTHR30561">
    <property type="entry name" value="SMR FAMILY PROTON-DEPENDENT DRUG EFFLUX TRANSPORTER SUGE"/>
    <property type="match status" value="1"/>
</dbReference>
<dbReference type="HOGENOM" id="CLU_133067_0_2_6"/>
<dbReference type="PATRIC" id="fig|566551.4.peg.1891"/>
<dbReference type="FunFam" id="1.10.3730.20:FF:000001">
    <property type="entry name" value="Quaternary ammonium compound resistance transporter SugE"/>
    <property type="match status" value="1"/>
</dbReference>
<name>S3IW74_9ENTR</name>
<dbReference type="SUPFAM" id="SSF103481">
    <property type="entry name" value="Multidrug resistance efflux transporter EmrE"/>
    <property type="match status" value="1"/>
</dbReference>
<evidence type="ECO:0000313" key="10">
    <source>
        <dbReference type="EMBL" id="EPF16826.1"/>
    </source>
</evidence>
<evidence type="ECO:0000256" key="8">
    <source>
        <dbReference type="RuleBase" id="RU003942"/>
    </source>
</evidence>
<evidence type="ECO:0000256" key="5">
    <source>
        <dbReference type="ARBA" id="ARBA00022989"/>
    </source>
</evidence>
<dbReference type="InterPro" id="IPR037185">
    <property type="entry name" value="EmrE-like"/>
</dbReference>
<feature type="transmembrane region" description="Helical" evidence="9">
    <location>
        <begin position="117"/>
        <end position="136"/>
    </location>
</feature>
<evidence type="ECO:0000256" key="3">
    <source>
        <dbReference type="ARBA" id="ARBA00022475"/>
    </source>
</evidence>
<accession>S3IW74</accession>
<keyword evidence="3" id="KW-1003">Cell membrane</keyword>
<sequence>MIITLFYLQGASATAVRQAKWRSAIALSRWKQDMTYSWLILAIVAEVIATTALKLSDGFSRLWPSVVTILFYGVAFYALSITMRTIPTGIIYAIWSGAGIVLIGLIGWFFLDQKLDWPAIAGMALIILGVLVINLFSKSVAH</sequence>
<organism evidence="10 11">
    <name type="scientific">Cedecea davisae DSM 4568</name>
    <dbReference type="NCBI Taxonomy" id="566551"/>
    <lineage>
        <taxon>Bacteria</taxon>
        <taxon>Pseudomonadati</taxon>
        <taxon>Pseudomonadota</taxon>
        <taxon>Gammaproteobacteria</taxon>
        <taxon>Enterobacterales</taxon>
        <taxon>Enterobacteriaceae</taxon>
        <taxon>Cedecea</taxon>
    </lineage>
</organism>
<evidence type="ECO:0000256" key="4">
    <source>
        <dbReference type="ARBA" id="ARBA00022692"/>
    </source>
</evidence>
<dbReference type="Gene3D" id="1.10.3730.20">
    <property type="match status" value="1"/>
</dbReference>
<dbReference type="GO" id="GO:0005886">
    <property type="term" value="C:plasma membrane"/>
    <property type="evidence" value="ECO:0007669"/>
    <property type="project" value="UniProtKB-SubCell"/>
</dbReference>
<evidence type="ECO:0000256" key="9">
    <source>
        <dbReference type="SAM" id="Phobius"/>
    </source>
</evidence>
<reference evidence="10 11" key="1">
    <citation type="submission" date="2013-04" db="EMBL/GenBank/DDBJ databases">
        <authorList>
            <person name="Weinstock G."/>
            <person name="Sodergren E."/>
            <person name="Lobos E.A."/>
            <person name="Fulton L."/>
            <person name="Fulton R."/>
            <person name="Courtney L."/>
            <person name="Fronick C."/>
            <person name="O'Laughlin M."/>
            <person name="Godfrey J."/>
            <person name="Wilson R.M."/>
            <person name="Miner T."/>
            <person name="Farmer C."/>
            <person name="Delehaunty K."/>
            <person name="Cordes M."/>
            <person name="Minx P."/>
            <person name="Tomlinson C."/>
            <person name="Chen J."/>
            <person name="Wollam A."/>
            <person name="Pepin K.H."/>
            <person name="Palsikar V.B."/>
            <person name="Zhang X."/>
            <person name="Suruliraj S."/>
            <person name="Perna N.T."/>
            <person name="Plunkett G."/>
            <person name="Warren W."/>
            <person name="Mitreva M."/>
            <person name="Mardis E.R."/>
            <person name="Wilson R.K."/>
        </authorList>
    </citation>
    <scope>NUCLEOTIDE SEQUENCE [LARGE SCALE GENOMIC DNA]</scope>
    <source>
        <strain evidence="10 11">DSM 4568</strain>
    </source>
</reference>
<dbReference type="GO" id="GO:0031460">
    <property type="term" value="P:glycine betaine transport"/>
    <property type="evidence" value="ECO:0007669"/>
    <property type="project" value="TreeGrafter"/>
</dbReference>
<dbReference type="EMBL" id="ATDT01000020">
    <property type="protein sequence ID" value="EPF16826.1"/>
    <property type="molecule type" value="Genomic_DNA"/>
</dbReference>
<gene>
    <name evidence="10" type="ORF">HMPREF0201_02061</name>
</gene>
<dbReference type="GO" id="GO:0015220">
    <property type="term" value="F:choline transmembrane transporter activity"/>
    <property type="evidence" value="ECO:0007669"/>
    <property type="project" value="TreeGrafter"/>
</dbReference>
<keyword evidence="4 8" id="KW-0812">Transmembrane</keyword>
<dbReference type="GO" id="GO:0015297">
    <property type="term" value="F:antiporter activity"/>
    <property type="evidence" value="ECO:0007669"/>
    <property type="project" value="TreeGrafter"/>
</dbReference>
<evidence type="ECO:0000256" key="2">
    <source>
        <dbReference type="ARBA" id="ARBA00022448"/>
    </source>
</evidence>
<dbReference type="Pfam" id="PF00893">
    <property type="entry name" value="Multi_Drug_Res"/>
    <property type="match status" value="1"/>
</dbReference>
<feature type="transmembrane region" description="Helical" evidence="9">
    <location>
        <begin position="91"/>
        <end position="111"/>
    </location>
</feature>
<protein>
    <submittedName>
        <fullName evidence="10">Putative multidrug transporter EmrE</fullName>
    </submittedName>
</protein>
<keyword evidence="2" id="KW-0813">Transport</keyword>
<dbReference type="Proteomes" id="UP000014585">
    <property type="component" value="Unassembled WGS sequence"/>
</dbReference>
<keyword evidence="6 9" id="KW-0472">Membrane</keyword>
<keyword evidence="5 9" id="KW-1133">Transmembrane helix</keyword>
<evidence type="ECO:0000256" key="6">
    <source>
        <dbReference type="ARBA" id="ARBA00023136"/>
    </source>
</evidence>
<dbReference type="InterPro" id="IPR000390">
    <property type="entry name" value="Small_drug/metabolite_transptr"/>
</dbReference>
<dbReference type="PANTHER" id="PTHR30561:SF1">
    <property type="entry name" value="MULTIDRUG TRANSPORTER EMRE"/>
    <property type="match status" value="1"/>
</dbReference>
<comment type="similarity">
    <text evidence="7 8">Belongs to the drug/metabolite transporter (DMT) superfamily. Small multidrug resistance (SMR) (TC 2.A.7.1) family.</text>
</comment>
<dbReference type="GO" id="GO:1990961">
    <property type="term" value="P:xenobiotic detoxification by transmembrane export across the plasma membrane"/>
    <property type="evidence" value="ECO:0007669"/>
    <property type="project" value="UniProtKB-ARBA"/>
</dbReference>
<feature type="transmembrane region" description="Helical" evidence="9">
    <location>
        <begin position="36"/>
        <end position="56"/>
    </location>
</feature>
<dbReference type="STRING" id="566551.HMPREF0201_02061"/>
<evidence type="ECO:0000313" key="11">
    <source>
        <dbReference type="Proteomes" id="UP000014585"/>
    </source>
</evidence>
<dbReference type="AlphaFoldDB" id="S3IW74"/>
<dbReference type="GO" id="GO:0015199">
    <property type="term" value="F:amino-acid betaine transmembrane transporter activity"/>
    <property type="evidence" value="ECO:0007669"/>
    <property type="project" value="TreeGrafter"/>
</dbReference>
<evidence type="ECO:0000256" key="7">
    <source>
        <dbReference type="ARBA" id="ARBA00038032"/>
    </source>
</evidence>
<dbReference type="InterPro" id="IPR045324">
    <property type="entry name" value="Small_multidrug_res"/>
</dbReference>
<evidence type="ECO:0000256" key="1">
    <source>
        <dbReference type="ARBA" id="ARBA00004651"/>
    </source>
</evidence>